<dbReference type="InterPro" id="IPR006531">
    <property type="entry name" value="Gp5/Vgr_OB"/>
</dbReference>
<evidence type="ECO:0000313" key="4">
    <source>
        <dbReference type="Proteomes" id="UP000183947"/>
    </source>
</evidence>
<feature type="domain" description="Gp5/Type VI secretion system Vgr protein OB-fold" evidence="1">
    <location>
        <begin position="381"/>
        <end position="456"/>
    </location>
</feature>
<dbReference type="EMBL" id="FRAS01000035">
    <property type="protein sequence ID" value="SHM11700.1"/>
    <property type="molecule type" value="Genomic_DNA"/>
</dbReference>
<dbReference type="InterPro" id="IPR018769">
    <property type="entry name" value="VgrG2_DUF2345"/>
</dbReference>
<dbReference type="RefSeq" id="WP_073288737.1">
    <property type="nucleotide sequence ID" value="NZ_FRAS01000035.1"/>
</dbReference>
<feature type="domain" description="DUF2345" evidence="2">
    <location>
        <begin position="524"/>
        <end position="608"/>
    </location>
</feature>
<dbReference type="Pfam" id="PF04717">
    <property type="entry name" value="Phage_base_V"/>
    <property type="match status" value="1"/>
</dbReference>
<proteinExistence type="predicted"/>
<dbReference type="Proteomes" id="UP000183947">
    <property type="component" value="Unassembled WGS sequence"/>
</dbReference>
<evidence type="ECO:0000313" key="3">
    <source>
        <dbReference type="EMBL" id="SHM11700.1"/>
    </source>
</evidence>
<gene>
    <name evidence="3" type="ORF">SAMN02746009_03964</name>
</gene>
<dbReference type="Gene3D" id="4.10.220.110">
    <property type="match status" value="1"/>
</dbReference>
<organism evidence="3 4">
    <name type="scientific">Hymenobacter psychrotolerans DSM 18569</name>
    <dbReference type="NCBI Taxonomy" id="1121959"/>
    <lineage>
        <taxon>Bacteria</taxon>
        <taxon>Pseudomonadati</taxon>
        <taxon>Bacteroidota</taxon>
        <taxon>Cytophagia</taxon>
        <taxon>Cytophagales</taxon>
        <taxon>Hymenobacteraceae</taxon>
        <taxon>Hymenobacter</taxon>
    </lineage>
</organism>
<keyword evidence="4" id="KW-1185">Reference proteome</keyword>
<dbReference type="Gene3D" id="3.55.50.10">
    <property type="entry name" value="Baseplate protein-like domains"/>
    <property type="match status" value="1"/>
</dbReference>
<dbReference type="AlphaFoldDB" id="A0A1M7G608"/>
<dbReference type="Gene3D" id="2.40.50.230">
    <property type="entry name" value="Gp5 N-terminal domain"/>
    <property type="match status" value="1"/>
</dbReference>
<evidence type="ECO:0000259" key="1">
    <source>
        <dbReference type="Pfam" id="PF04717"/>
    </source>
</evidence>
<protein>
    <submittedName>
        <fullName evidence="3">Uncharacterized conserved protein, implicated in type VI secretion and phage assembly</fullName>
    </submittedName>
</protein>
<evidence type="ECO:0000259" key="2">
    <source>
        <dbReference type="Pfam" id="PF10106"/>
    </source>
</evidence>
<sequence>MARQVTLDVRCAGRLLAPGTDFHSFTLHQSLFAPHTLTLQVPFDHVEGPLTGFLTKAPEQLLSQPVEVAVEADEAFHFNQRQTLQFKGLVAELSTGQDSDYSSSVRVQAYSPCFLLSDGLQKRTFVNQTLTAIFNTVLQPYPGNLLARSITPTHQAPLPYVAQYEETNYAFLSRLAAEYGEWLYYDGTTLRLGAPASSEAHDFEADGEWNGFHFGLALRPTRAVLYDYDYQQHQHNTGNTASQQVPGLQQHRFGKVVLDKATQLFQQPMHASAEVPGATAAQLNDEAKAFKANRAADLVSVQGYSDQPALQLGGVLSIRGQGFGTHQQAEESFGTYRIIDITHHVDALGNYRNSFTAIPHVVDIPPVNPHQLPPQGTPELAEVIDDNDPQKLGRLKVRYHWPVENKKAAETDWLRVLTPYSGHGKGHFMKPEVGSQVLIGYHQNLAEQPVVLGNMFHAQNPQGASYSPAKNGLKGIQTAGGNKFVMLDTAGAQSILISNSNKKDTAITISFQGDGSIDIKTNGPINLTAGKDITLQSAKNITLQADESISLIAKKKVSVQALEEDVALRAQKEMLLTAVSGDLTLEAAAKKTMVKAANNVEVTATGLVKLNGSDVKLNG</sequence>
<reference evidence="4" key="1">
    <citation type="submission" date="2016-11" db="EMBL/GenBank/DDBJ databases">
        <authorList>
            <person name="Varghese N."/>
            <person name="Submissions S."/>
        </authorList>
    </citation>
    <scope>NUCLEOTIDE SEQUENCE [LARGE SCALE GENOMIC DNA]</scope>
    <source>
        <strain evidence="4">DSM 18569</strain>
    </source>
</reference>
<dbReference type="SUPFAM" id="SSF69255">
    <property type="entry name" value="gp5 N-terminal domain-like"/>
    <property type="match status" value="1"/>
</dbReference>
<dbReference type="OrthoDB" id="1907165at2"/>
<dbReference type="Pfam" id="PF05954">
    <property type="entry name" value="Phage_GPD"/>
    <property type="match status" value="1"/>
</dbReference>
<name>A0A1M7G608_9BACT</name>
<accession>A0A1M7G608</accession>
<dbReference type="InterPro" id="IPR037026">
    <property type="entry name" value="Vgr_OB-fold_dom_sf"/>
</dbReference>
<dbReference type="Gene3D" id="2.30.110.50">
    <property type="match status" value="1"/>
</dbReference>
<dbReference type="STRING" id="1121959.SAMN02746009_03964"/>
<dbReference type="SUPFAM" id="SSF69349">
    <property type="entry name" value="Phage fibre proteins"/>
    <property type="match status" value="1"/>
</dbReference>
<dbReference type="Pfam" id="PF10106">
    <property type="entry name" value="DUF2345"/>
    <property type="match status" value="1"/>
</dbReference>
<dbReference type="SUPFAM" id="SSF69279">
    <property type="entry name" value="Phage tail proteins"/>
    <property type="match status" value="1"/>
</dbReference>